<dbReference type="GO" id="GO:0047663">
    <property type="term" value="F:aminoglycoside 6'-N-acetyltransferase activity"/>
    <property type="evidence" value="ECO:0007669"/>
    <property type="project" value="UniProtKB-EC"/>
</dbReference>
<feature type="domain" description="N-acetyltransferase" evidence="1">
    <location>
        <begin position="13"/>
        <end position="169"/>
    </location>
</feature>
<evidence type="ECO:0000313" key="2">
    <source>
        <dbReference type="EMBL" id="NYG57847.1"/>
    </source>
</evidence>
<dbReference type="GO" id="GO:1990189">
    <property type="term" value="F:protein N-terminal-serine acetyltransferase activity"/>
    <property type="evidence" value="ECO:0007669"/>
    <property type="project" value="TreeGrafter"/>
</dbReference>
<dbReference type="Pfam" id="PF13302">
    <property type="entry name" value="Acetyltransf_3"/>
    <property type="match status" value="1"/>
</dbReference>
<proteinExistence type="predicted"/>
<sequence>MRALDLPVRTERLVLRAHRTDDLAALMSYYSDPEVTRYLPWAPWTRQDAELALAKRISRVAIDTPDSALSLVVERGGQVIGDVVLWPADDTLLLGELGWALHPSARGCGYACESVSALISLAFGHYGMRRVRAGLDPRNAASAALCRSLGMKLEGHLREDRRYKDEWVDSLVFGLLSHEWQYTDEITEPIEAGR</sequence>
<dbReference type="PANTHER" id="PTHR43441">
    <property type="entry name" value="RIBOSOMAL-PROTEIN-SERINE ACETYLTRANSFERASE"/>
    <property type="match status" value="1"/>
</dbReference>
<keyword evidence="3" id="KW-1185">Reference proteome</keyword>
<dbReference type="PROSITE" id="PS51186">
    <property type="entry name" value="GNAT"/>
    <property type="match status" value="1"/>
</dbReference>
<dbReference type="RefSeq" id="WP_179501067.1">
    <property type="nucleotide sequence ID" value="NZ_JACCAA010000001.1"/>
</dbReference>
<dbReference type="EC" id="2.3.1.82" evidence="2"/>
<dbReference type="InterPro" id="IPR051908">
    <property type="entry name" value="Ribosomal_N-acetyltransferase"/>
</dbReference>
<evidence type="ECO:0000259" key="1">
    <source>
        <dbReference type="PROSITE" id="PS51186"/>
    </source>
</evidence>
<dbReference type="InterPro" id="IPR000182">
    <property type="entry name" value="GNAT_dom"/>
</dbReference>
<dbReference type="SUPFAM" id="SSF55729">
    <property type="entry name" value="Acyl-CoA N-acyltransferases (Nat)"/>
    <property type="match status" value="1"/>
</dbReference>
<dbReference type="CDD" id="cd04301">
    <property type="entry name" value="NAT_SF"/>
    <property type="match status" value="1"/>
</dbReference>
<dbReference type="Proteomes" id="UP000540656">
    <property type="component" value="Unassembled WGS sequence"/>
</dbReference>
<dbReference type="GO" id="GO:0008999">
    <property type="term" value="F:protein-N-terminal-alanine acetyltransferase activity"/>
    <property type="evidence" value="ECO:0007669"/>
    <property type="project" value="TreeGrafter"/>
</dbReference>
<dbReference type="GO" id="GO:0005737">
    <property type="term" value="C:cytoplasm"/>
    <property type="evidence" value="ECO:0007669"/>
    <property type="project" value="TreeGrafter"/>
</dbReference>
<keyword evidence="2" id="KW-0808">Transferase</keyword>
<organism evidence="2 3">
    <name type="scientific">Nocardioides daedukensis</name>
    <dbReference type="NCBI Taxonomy" id="634462"/>
    <lineage>
        <taxon>Bacteria</taxon>
        <taxon>Bacillati</taxon>
        <taxon>Actinomycetota</taxon>
        <taxon>Actinomycetes</taxon>
        <taxon>Propionibacteriales</taxon>
        <taxon>Nocardioidaceae</taxon>
        <taxon>Nocardioides</taxon>
    </lineage>
</organism>
<protein>
    <submittedName>
        <fullName evidence="2">Aminoglycoside 6'-N-acetyltransferase</fullName>
        <ecNumber evidence="2">2.3.1.82</ecNumber>
    </submittedName>
</protein>
<dbReference type="AlphaFoldDB" id="A0A7Y9RWA7"/>
<reference evidence="2 3" key="1">
    <citation type="submission" date="2020-07" db="EMBL/GenBank/DDBJ databases">
        <title>Sequencing the genomes of 1000 actinobacteria strains.</title>
        <authorList>
            <person name="Klenk H.-P."/>
        </authorList>
    </citation>
    <scope>NUCLEOTIDE SEQUENCE [LARGE SCALE GENOMIC DNA]</scope>
    <source>
        <strain evidence="2 3">DSM 23819</strain>
    </source>
</reference>
<dbReference type="InterPro" id="IPR016181">
    <property type="entry name" value="Acyl_CoA_acyltransferase"/>
</dbReference>
<dbReference type="PANTHER" id="PTHR43441:SF11">
    <property type="entry name" value="RIBOSOMAL-PROTEIN-SERINE ACETYLTRANSFERASE"/>
    <property type="match status" value="1"/>
</dbReference>
<comment type="caution">
    <text evidence="2">The sequence shown here is derived from an EMBL/GenBank/DDBJ whole genome shotgun (WGS) entry which is preliminary data.</text>
</comment>
<name>A0A7Y9RWA7_9ACTN</name>
<gene>
    <name evidence="2" type="ORF">BJ980_000770</name>
</gene>
<keyword evidence="2" id="KW-0012">Acyltransferase</keyword>
<evidence type="ECO:0000313" key="3">
    <source>
        <dbReference type="Proteomes" id="UP000540656"/>
    </source>
</evidence>
<dbReference type="Gene3D" id="3.40.630.30">
    <property type="match status" value="1"/>
</dbReference>
<dbReference type="EMBL" id="JACCAA010000001">
    <property type="protein sequence ID" value="NYG57847.1"/>
    <property type="molecule type" value="Genomic_DNA"/>
</dbReference>
<accession>A0A7Y9RWA7</accession>